<keyword evidence="1" id="KW-0489">Methyltransferase</keyword>
<dbReference type="CDD" id="cd10527">
    <property type="entry name" value="SET_LSMT"/>
    <property type="match status" value="1"/>
</dbReference>
<gene>
    <name evidence="5" type="ORF">H6P81_018307</name>
</gene>
<reference evidence="5 6" key="1">
    <citation type="submission" date="2021-07" db="EMBL/GenBank/DDBJ databases">
        <title>The Aristolochia fimbriata genome: insights into angiosperm evolution, floral development and chemical biosynthesis.</title>
        <authorList>
            <person name="Jiao Y."/>
        </authorList>
    </citation>
    <scope>NUCLEOTIDE SEQUENCE [LARGE SCALE GENOMIC DNA]</scope>
    <source>
        <strain evidence="5">IBCAS-2021</strain>
        <tissue evidence="5">Leaf</tissue>
    </source>
</reference>
<accession>A0AAV7E1G0</accession>
<dbReference type="Gene3D" id="3.90.1420.10">
    <property type="entry name" value="Rubisco LSMT, substrate-binding domain"/>
    <property type="match status" value="1"/>
</dbReference>
<name>A0AAV7E1G0_ARIFI</name>
<dbReference type="InterPro" id="IPR046341">
    <property type="entry name" value="SET_dom_sf"/>
</dbReference>
<feature type="domain" description="SET" evidence="4">
    <location>
        <begin position="55"/>
        <end position="283"/>
    </location>
</feature>
<dbReference type="PROSITE" id="PS50280">
    <property type="entry name" value="SET"/>
    <property type="match status" value="1"/>
</dbReference>
<dbReference type="InterPro" id="IPR036464">
    <property type="entry name" value="Rubisco_LSMT_subst-bd_sf"/>
</dbReference>
<sequence>MNISFFFGEIDGRRSETRMEEDDEKLETFLQWAANLGVTDSPSVSRKQAASCLGESLVVSCFPDAGGRGLAAARELKRGEVFLRVPKAAMLTRENVLEDPSLALAVKKYCQLSSAQILVVCLLAEVGKGRNSRWAPYLMQLPRIYNTLPNFAQFETQALQVDIAIWTSEKAVSKVQSEWKEVLLLMQEVGLNPRLFTFKSWLWASATVSTLTMHIPWDDAGCLCPVGDLANYAAPEDELHSTEENVDNSPKLTDGIYEKELAAYCFYARKNYRKGEQILLCYGTYTNLELLEHYGFVLDTNPSDKAFIPLGADIQLCSPWASETLYIQQDGKPSFALLSTLRIWATPRKLRKTHQHQTYSGELLSVENEMAVMNWLAKKCLDVLNILPTTLEEDRLLLQAIGKLRLEKTVVFKGGEPELIRFFQAHGLQEGDQLTNKVLASKERWELAVRWRYMYKRTISNCVSHCNQKVLDLSSK</sequence>
<dbReference type="InterPro" id="IPR015353">
    <property type="entry name" value="Rubisco_LSMT_subst-bd"/>
</dbReference>
<dbReference type="PANTHER" id="PTHR13271:SF91">
    <property type="entry name" value="PROTEIN SET DOMAIN GROUP 40"/>
    <property type="match status" value="1"/>
</dbReference>
<dbReference type="EMBL" id="JAINDJ010000007">
    <property type="protein sequence ID" value="KAG9442453.1"/>
    <property type="molecule type" value="Genomic_DNA"/>
</dbReference>
<dbReference type="InterPro" id="IPR001214">
    <property type="entry name" value="SET_dom"/>
</dbReference>
<dbReference type="InterPro" id="IPR050600">
    <property type="entry name" value="SETD3_SETD6_MTase"/>
</dbReference>
<keyword evidence="3" id="KW-0949">S-adenosyl-L-methionine</keyword>
<dbReference type="Pfam" id="PF00856">
    <property type="entry name" value="SET"/>
    <property type="match status" value="1"/>
</dbReference>
<proteinExistence type="predicted"/>
<evidence type="ECO:0000259" key="4">
    <source>
        <dbReference type="PROSITE" id="PS50280"/>
    </source>
</evidence>
<organism evidence="5 6">
    <name type="scientific">Aristolochia fimbriata</name>
    <name type="common">White veined hardy Dutchman's pipe vine</name>
    <dbReference type="NCBI Taxonomy" id="158543"/>
    <lineage>
        <taxon>Eukaryota</taxon>
        <taxon>Viridiplantae</taxon>
        <taxon>Streptophyta</taxon>
        <taxon>Embryophyta</taxon>
        <taxon>Tracheophyta</taxon>
        <taxon>Spermatophyta</taxon>
        <taxon>Magnoliopsida</taxon>
        <taxon>Magnoliidae</taxon>
        <taxon>Piperales</taxon>
        <taxon>Aristolochiaceae</taxon>
        <taxon>Aristolochia</taxon>
    </lineage>
</organism>
<dbReference type="AlphaFoldDB" id="A0AAV7E1G0"/>
<dbReference type="PANTHER" id="PTHR13271">
    <property type="entry name" value="UNCHARACTERIZED PUTATIVE METHYLTRANSFERASE"/>
    <property type="match status" value="1"/>
</dbReference>
<evidence type="ECO:0000313" key="5">
    <source>
        <dbReference type="EMBL" id="KAG9442453.1"/>
    </source>
</evidence>
<dbReference type="SUPFAM" id="SSF82199">
    <property type="entry name" value="SET domain"/>
    <property type="match status" value="1"/>
</dbReference>
<evidence type="ECO:0000256" key="1">
    <source>
        <dbReference type="ARBA" id="ARBA00022603"/>
    </source>
</evidence>
<dbReference type="Proteomes" id="UP000825729">
    <property type="component" value="Unassembled WGS sequence"/>
</dbReference>
<comment type="caution">
    <text evidence="5">The sequence shown here is derived from an EMBL/GenBank/DDBJ whole genome shotgun (WGS) entry which is preliminary data.</text>
</comment>
<dbReference type="SUPFAM" id="SSF81822">
    <property type="entry name" value="RuBisCo LSMT C-terminal, substrate-binding domain"/>
    <property type="match status" value="1"/>
</dbReference>
<dbReference type="GO" id="GO:0032259">
    <property type="term" value="P:methylation"/>
    <property type="evidence" value="ECO:0007669"/>
    <property type="project" value="UniProtKB-KW"/>
</dbReference>
<evidence type="ECO:0000256" key="2">
    <source>
        <dbReference type="ARBA" id="ARBA00022679"/>
    </source>
</evidence>
<keyword evidence="6" id="KW-1185">Reference proteome</keyword>
<dbReference type="GO" id="GO:0016279">
    <property type="term" value="F:protein-lysine N-methyltransferase activity"/>
    <property type="evidence" value="ECO:0007669"/>
    <property type="project" value="TreeGrafter"/>
</dbReference>
<protein>
    <recommendedName>
        <fullName evidence="4">SET domain-containing protein</fullName>
    </recommendedName>
</protein>
<evidence type="ECO:0000313" key="6">
    <source>
        <dbReference type="Proteomes" id="UP000825729"/>
    </source>
</evidence>
<evidence type="ECO:0000256" key="3">
    <source>
        <dbReference type="ARBA" id="ARBA00022691"/>
    </source>
</evidence>
<dbReference type="Pfam" id="PF09273">
    <property type="entry name" value="Rubis-subs-bind"/>
    <property type="match status" value="1"/>
</dbReference>
<dbReference type="Gene3D" id="3.90.1410.10">
    <property type="entry name" value="set domain protein methyltransferase, domain 1"/>
    <property type="match status" value="1"/>
</dbReference>
<keyword evidence="2" id="KW-0808">Transferase</keyword>
<dbReference type="FunFam" id="3.90.1410.10:FF:000012">
    <property type="entry name" value="Protein SET DOMAIN GROUP 40"/>
    <property type="match status" value="1"/>
</dbReference>